<proteinExistence type="predicted"/>
<dbReference type="SUPFAM" id="SSF48452">
    <property type="entry name" value="TPR-like"/>
    <property type="match status" value="1"/>
</dbReference>
<dbReference type="InterPro" id="IPR029058">
    <property type="entry name" value="AB_hydrolase_fold"/>
</dbReference>
<protein>
    <submittedName>
        <fullName evidence="2">Uncharacterized protein</fullName>
    </submittedName>
</protein>
<dbReference type="EMBL" id="CAJNDS010000480">
    <property type="protein sequence ID" value="CAE7210204.1"/>
    <property type="molecule type" value="Genomic_DNA"/>
</dbReference>
<dbReference type="Gene3D" id="1.25.40.10">
    <property type="entry name" value="Tetratricopeptide repeat domain"/>
    <property type="match status" value="1"/>
</dbReference>
<dbReference type="AlphaFoldDB" id="A0A812JLD4"/>
<dbReference type="PANTHER" id="PTHR43358:SF4">
    <property type="entry name" value="ALPHA_BETA HYDROLASE FOLD-1 DOMAIN-CONTAINING PROTEIN"/>
    <property type="match status" value="1"/>
</dbReference>
<dbReference type="Gene3D" id="3.40.50.1820">
    <property type="entry name" value="alpha/beta hydrolase"/>
    <property type="match status" value="1"/>
</dbReference>
<dbReference type="OrthoDB" id="435823at2759"/>
<evidence type="ECO:0000313" key="2">
    <source>
        <dbReference type="EMBL" id="CAE7210204.1"/>
    </source>
</evidence>
<feature type="region of interest" description="Disordered" evidence="1">
    <location>
        <begin position="636"/>
        <end position="682"/>
    </location>
</feature>
<reference evidence="2" key="1">
    <citation type="submission" date="2021-02" db="EMBL/GenBank/DDBJ databases">
        <authorList>
            <person name="Dougan E. K."/>
            <person name="Rhodes N."/>
            <person name="Thang M."/>
            <person name="Chan C."/>
        </authorList>
    </citation>
    <scope>NUCLEOTIDE SEQUENCE</scope>
</reference>
<dbReference type="PANTHER" id="PTHR43358">
    <property type="entry name" value="ALPHA/BETA-HYDROLASE"/>
    <property type="match status" value="1"/>
</dbReference>
<dbReference type="InterPro" id="IPR011990">
    <property type="entry name" value="TPR-like_helical_dom_sf"/>
</dbReference>
<dbReference type="SUPFAM" id="SSF53474">
    <property type="entry name" value="alpha/beta-Hydrolases"/>
    <property type="match status" value="1"/>
</dbReference>
<evidence type="ECO:0000256" key="1">
    <source>
        <dbReference type="SAM" id="MobiDB-lite"/>
    </source>
</evidence>
<evidence type="ECO:0000313" key="3">
    <source>
        <dbReference type="Proteomes" id="UP000604046"/>
    </source>
</evidence>
<gene>
    <name evidence="2" type="ORF">SNAT2548_LOCUS6982</name>
</gene>
<sequence>MLREAGDDADSLPDRMAAMQKFRIAIKKYSDAIKLTPSNYRLWSNRALCHSALKDWDLCREALSSHMDQFQERLAALRRLALPSRLPEEVRRRGLHSAKVREVLSALPGLRAEVAKFSVRSGPRRGFVGRLLDPKLPTPRCVVVYCPSEQEGGAGAEECLDLCAELLPLGIAIFAIDVSPSGTSHCLAKDVAAAVEMLRHGHNAIPPYPYIALWGRSAGAAAALEAAAKNPTLAALVCDSAYSDAASLLEVPGVLSGPLSGLCQLASESGLLGPRVDSSATTSTAPVDHAKACFVPGLFLHPAEDELLSTEHARNLRQAYGGEAQLLTMSGTSHDSARPNETISRAALFLSRAFGLENDSVSRLALYLSKLHPDAAKDQIDQEAAKLLVAQEVQKRRWGLLMKAVNHCPAYHGAAFKRVIARGLRPETRGPEYVKFAILVTLPNPGSEVCIAWAAEMSEESGEQRRLGTVHFANISCSCLSLTRAIVQEDDTGHTVQLEDLAVQESSLLPREKPYTMLLALADTGRVEMKLGPCSVQWGRQSQDTGFIRSLALWSASFSHSGLVEFKDELLLQQPAAAESRSCKERGLERRPPVHHFIGTVAQAEGEGEKVSKASLLDGLDSLPASAAELAWHLHNKQEKSPQKAGARPPELELPGTLPDEERTAVQSLGRQCRRRKSSEMSVQSELSAGTFLSKAADSLALSLSTVHSGEGDGSLEEHGDADVLPSSASFHPPARGAEEEASDSEGSGLGLARSQTWPDLQAPSLYESAQGRRHTWSACIAELPLAWQYH</sequence>
<dbReference type="Proteomes" id="UP000604046">
    <property type="component" value="Unassembled WGS sequence"/>
</dbReference>
<keyword evidence="3" id="KW-1185">Reference proteome</keyword>
<accession>A0A812JLD4</accession>
<name>A0A812JLD4_9DINO</name>
<dbReference type="InterPro" id="IPR052920">
    <property type="entry name" value="DNA-binding_regulatory"/>
</dbReference>
<comment type="caution">
    <text evidence="2">The sequence shown here is derived from an EMBL/GenBank/DDBJ whole genome shotgun (WGS) entry which is preliminary data.</text>
</comment>
<feature type="region of interest" description="Disordered" evidence="1">
    <location>
        <begin position="707"/>
        <end position="755"/>
    </location>
</feature>
<organism evidence="2 3">
    <name type="scientific">Symbiodinium natans</name>
    <dbReference type="NCBI Taxonomy" id="878477"/>
    <lineage>
        <taxon>Eukaryota</taxon>
        <taxon>Sar</taxon>
        <taxon>Alveolata</taxon>
        <taxon>Dinophyceae</taxon>
        <taxon>Suessiales</taxon>
        <taxon>Symbiodiniaceae</taxon>
        <taxon>Symbiodinium</taxon>
    </lineage>
</organism>